<proteinExistence type="predicted"/>
<dbReference type="EMBL" id="CP000557">
    <property type="protein sequence ID" value="ABO66693.1"/>
    <property type="molecule type" value="Genomic_DNA"/>
</dbReference>
<gene>
    <name evidence="1" type="ordered locus">GTNG_1323</name>
</gene>
<evidence type="ECO:0000313" key="2">
    <source>
        <dbReference type="Proteomes" id="UP000001578"/>
    </source>
</evidence>
<dbReference type="HOGENOM" id="CLU_2129877_0_0_9"/>
<dbReference type="Proteomes" id="UP000001578">
    <property type="component" value="Chromosome"/>
</dbReference>
<reference evidence="1 2" key="1">
    <citation type="journal article" date="2007" name="Proc. Natl. Acad. Sci. U.S.A.">
        <title>Genome and proteome of long-chain alkane degrading Geobacillus thermodenitrificans NG80-2 isolated from a deep-subsurface oil reservoir.</title>
        <authorList>
            <person name="Feng L."/>
            <person name="Wang W."/>
            <person name="Cheng J."/>
            <person name="Ren Y."/>
            <person name="Zhao G."/>
            <person name="Gao C."/>
            <person name="Tang Y."/>
            <person name="Liu X."/>
            <person name="Han W."/>
            <person name="Peng X."/>
            <person name="Liu R."/>
            <person name="Wang L."/>
        </authorList>
    </citation>
    <scope>NUCLEOTIDE SEQUENCE [LARGE SCALE GENOMIC DNA]</scope>
    <source>
        <strain evidence="1 2">NG80-2</strain>
    </source>
</reference>
<evidence type="ECO:0000313" key="1">
    <source>
        <dbReference type="EMBL" id="ABO66693.1"/>
    </source>
</evidence>
<name>A4IMY9_GEOTN</name>
<protein>
    <submittedName>
        <fullName evidence="1">Uncharacterized protein</fullName>
    </submittedName>
</protein>
<organism evidence="1 2">
    <name type="scientific">Geobacillus thermodenitrificans (strain NG80-2)</name>
    <dbReference type="NCBI Taxonomy" id="420246"/>
    <lineage>
        <taxon>Bacteria</taxon>
        <taxon>Bacillati</taxon>
        <taxon>Bacillota</taxon>
        <taxon>Bacilli</taxon>
        <taxon>Bacillales</taxon>
        <taxon>Anoxybacillaceae</taxon>
        <taxon>Geobacillus</taxon>
    </lineage>
</organism>
<accession>A4IMY9</accession>
<sequence length="113" mass="13370">MRRIDLLNEFRDWMKSNISHRSCPVSSDRQFANILASEGRFFKSMYLAVYHVCCDVFKKYWICFYSIQSTSPFFQTSPFFLRVMQQYGHVNFVTSGSTFSFRSQCRQVILITG</sequence>
<dbReference type="KEGG" id="gtn:GTNG_1323"/>
<dbReference type="AlphaFoldDB" id="A4IMY9"/>